<reference evidence="1" key="1">
    <citation type="submission" date="2022-12" db="EMBL/GenBank/DDBJ databases">
        <authorList>
            <person name="Petersen C."/>
        </authorList>
    </citation>
    <scope>NUCLEOTIDE SEQUENCE</scope>
    <source>
        <strain evidence="1">IBT 17660</strain>
    </source>
</reference>
<evidence type="ECO:0000313" key="2">
    <source>
        <dbReference type="Proteomes" id="UP001147760"/>
    </source>
</evidence>
<dbReference type="AlphaFoldDB" id="A0A9X0BVU9"/>
<dbReference type="Proteomes" id="UP001147760">
    <property type="component" value="Unassembled WGS sequence"/>
</dbReference>
<sequence length="190" mass="20731">MLQPRAYRRAADQLTCEIKILAYTMSRTVPATRRIDNTKYTISGTKSSKLGASCKVQQDPRGRQLFSPQKCSNRSRHSAEQRYPINRINIARFGLATGEFRTPYSHCIVAGNSANNARSRQGDGGLQVDLTHRAAKGEAKCDFASAVCAGKKLGCLGCEAASSGARAKERWVRIVVPVGSVFEAHGLEEN</sequence>
<keyword evidence="2" id="KW-1185">Reference proteome</keyword>
<reference evidence="1" key="2">
    <citation type="journal article" date="2023" name="IMA Fungus">
        <title>Comparative genomic study of the Penicillium genus elucidates a diverse pangenome and 15 lateral gene transfer events.</title>
        <authorList>
            <person name="Petersen C."/>
            <person name="Sorensen T."/>
            <person name="Nielsen M.R."/>
            <person name="Sondergaard T.E."/>
            <person name="Sorensen J.L."/>
            <person name="Fitzpatrick D.A."/>
            <person name="Frisvad J.C."/>
            <person name="Nielsen K.L."/>
        </authorList>
    </citation>
    <scope>NUCLEOTIDE SEQUENCE</scope>
    <source>
        <strain evidence="1">IBT 17660</strain>
    </source>
</reference>
<gene>
    <name evidence="1" type="ORF">N7530_000345</name>
</gene>
<proteinExistence type="predicted"/>
<organism evidence="1 2">
    <name type="scientific">Penicillium desertorum</name>
    <dbReference type="NCBI Taxonomy" id="1303715"/>
    <lineage>
        <taxon>Eukaryota</taxon>
        <taxon>Fungi</taxon>
        <taxon>Dikarya</taxon>
        <taxon>Ascomycota</taxon>
        <taxon>Pezizomycotina</taxon>
        <taxon>Eurotiomycetes</taxon>
        <taxon>Eurotiomycetidae</taxon>
        <taxon>Eurotiales</taxon>
        <taxon>Aspergillaceae</taxon>
        <taxon>Penicillium</taxon>
    </lineage>
</organism>
<protein>
    <submittedName>
        <fullName evidence="1">Uncharacterized protein</fullName>
    </submittedName>
</protein>
<name>A0A9X0BVU9_9EURO</name>
<dbReference type="OrthoDB" id="4301965at2759"/>
<accession>A0A9X0BVU9</accession>
<comment type="caution">
    <text evidence="1">The sequence shown here is derived from an EMBL/GenBank/DDBJ whole genome shotgun (WGS) entry which is preliminary data.</text>
</comment>
<dbReference type="EMBL" id="JAPWDO010000001">
    <property type="protein sequence ID" value="KAJ5486045.1"/>
    <property type="molecule type" value="Genomic_DNA"/>
</dbReference>
<evidence type="ECO:0000313" key="1">
    <source>
        <dbReference type="EMBL" id="KAJ5486045.1"/>
    </source>
</evidence>